<dbReference type="Proteomes" id="UP000034037">
    <property type="component" value="Chromosome"/>
</dbReference>
<name>A0A0F6Z829_9CORY</name>
<dbReference type="RefSeq" id="WP_004567968.1">
    <property type="nucleotide sequence ID" value="NZ_CP011309.1"/>
</dbReference>
<proteinExistence type="predicted"/>
<dbReference type="PANTHER" id="PTHR15020">
    <property type="entry name" value="FLAVIN REDUCTASE-RELATED"/>
    <property type="match status" value="1"/>
</dbReference>
<dbReference type="PANTHER" id="PTHR15020:SF50">
    <property type="entry name" value="UPF0659 PROTEIN YMR090W"/>
    <property type="match status" value="1"/>
</dbReference>
<dbReference type="InterPro" id="IPR016040">
    <property type="entry name" value="NAD(P)-bd_dom"/>
</dbReference>
<accession>A0A0F6Z829</accession>
<dbReference type="SUPFAM" id="SSF51735">
    <property type="entry name" value="NAD(P)-binding Rossmann-fold domains"/>
    <property type="match status" value="1"/>
</dbReference>
<evidence type="ECO:0000259" key="1">
    <source>
        <dbReference type="Pfam" id="PF13460"/>
    </source>
</evidence>
<dbReference type="AlphaFoldDB" id="A0A0F6Z829"/>
<protein>
    <submittedName>
        <fullName evidence="2">NAD-dependent dehydratase</fullName>
    </submittedName>
</protein>
<dbReference type="PATRIC" id="fig|92706.3.peg.3271"/>
<dbReference type="InterPro" id="IPR036291">
    <property type="entry name" value="NAD(P)-bd_dom_sf"/>
</dbReference>
<keyword evidence="3" id="KW-1185">Reference proteome</keyword>
<gene>
    <name evidence="2" type="ORF">YH66_15545</name>
</gene>
<dbReference type="EMBL" id="CP011309">
    <property type="protein sequence ID" value="AKF28837.1"/>
    <property type="molecule type" value="Genomic_DNA"/>
</dbReference>
<sequence length="216" mass="22733">MKVFIIGAAGGIGNRLSSLLHARGDAVSGMHRNPEQASKITDTGATAVLGDLIHNSTEELAELFCGHNAIVFSAGAHGTGQENTTLIDGAGLRKAADAASAANVSRFILVSAFPESSRGENTTENFEHYMKVKKSADVYLSHTDLDWVIVRPGVLQDEAGDGLVTAGLAINYGNVARDNVAAFIDEALHQPQLSQIIVELTDGSTPVAEAVERLIK</sequence>
<organism evidence="2 3">
    <name type="scientific">[Brevibacterium] flavum</name>
    <dbReference type="NCBI Taxonomy" id="92706"/>
    <lineage>
        <taxon>Bacteria</taxon>
        <taxon>Bacillati</taxon>
        <taxon>Actinomycetota</taxon>
        <taxon>Actinomycetes</taxon>
        <taxon>Mycobacteriales</taxon>
        <taxon>Corynebacteriaceae</taxon>
        <taxon>Corynebacterium</taxon>
    </lineage>
</organism>
<feature type="domain" description="NAD(P)-binding" evidence="1">
    <location>
        <begin position="7"/>
        <end position="191"/>
    </location>
</feature>
<dbReference type="HOGENOM" id="CLU_025711_1_1_11"/>
<reference evidence="2 3" key="1">
    <citation type="submission" date="2015-04" db="EMBL/GenBank/DDBJ databases">
        <title>Complete Genome Sequence of Brevibacterium flavum ATCC 15168.</title>
        <authorList>
            <person name="Ahn J."/>
            <person name="Park G."/>
            <person name="Jeon W."/>
            <person name="Jang Y."/>
            <person name="Jang M."/>
            <person name="Lee H."/>
            <person name="Lee H."/>
        </authorList>
    </citation>
    <scope>NUCLEOTIDE SEQUENCE [LARGE SCALE GENOMIC DNA]</scope>
    <source>
        <strain evidence="2 3">ATCC 15168</strain>
    </source>
</reference>
<dbReference type="Gene3D" id="3.40.50.720">
    <property type="entry name" value="NAD(P)-binding Rossmann-like Domain"/>
    <property type="match status" value="1"/>
</dbReference>
<evidence type="ECO:0000313" key="2">
    <source>
        <dbReference type="EMBL" id="AKF28837.1"/>
    </source>
</evidence>
<evidence type="ECO:0000313" key="3">
    <source>
        <dbReference type="Proteomes" id="UP000034037"/>
    </source>
</evidence>
<dbReference type="Pfam" id="PF13460">
    <property type="entry name" value="NAD_binding_10"/>
    <property type="match status" value="1"/>
</dbReference>